<dbReference type="EMBL" id="FRFE01000014">
    <property type="protein sequence ID" value="SHO49618.1"/>
    <property type="molecule type" value="Genomic_DNA"/>
</dbReference>
<dbReference type="SMART" id="SM00460">
    <property type="entry name" value="TGc"/>
    <property type="match status" value="1"/>
</dbReference>
<evidence type="ECO:0000313" key="2">
    <source>
        <dbReference type="EMBL" id="SHO49618.1"/>
    </source>
</evidence>
<evidence type="ECO:0000313" key="3">
    <source>
        <dbReference type="Proteomes" id="UP000184603"/>
    </source>
</evidence>
<organism evidence="2 3">
    <name type="scientific">Desulfopila aestuarii DSM 18488</name>
    <dbReference type="NCBI Taxonomy" id="1121416"/>
    <lineage>
        <taxon>Bacteria</taxon>
        <taxon>Pseudomonadati</taxon>
        <taxon>Thermodesulfobacteriota</taxon>
        <taxon>Desulfobulbia</taxon>
        <taxon>Desulfobulbales</taxon>
        <taxon>Desulfocapsaceae</taxon>
        <taxon>Desulfopila</taxon>
    </lineage>
</organism>
<reference evidence="2 3" key="1">
    <citation type="submission" date="2016-12" db="EMBL/GenBank/DDBJ databases">
        <authorList>
            <person name="Song W.-J."/>
            <person name="Kurnit D.M."/>
        </authorList>
    </citation>
    <scope>NUCLEOTIDE SEQUENCE [LARGE SCALE GENOMIC DNA]</scope>
    <source>
        <strain evidence="2 3">DSM 18488</strain>
    </source>
</reference>
<dbReference type="PANTHER" id="PTHR33490">
    <property type="entry name" value="BLR5614 PROTEIN-RELATED"/>
    <property type="match status" value="1"/>
</dbReference>
<evidence type="ECO:0000259" key="1">
    <source>
        <dbReference type="SMART" id="SM00460"/>
    </source>
</evidence>
<proteinExistence type="predicted"/>
<dbReference type="Proteomes" id="UP000184603">
    <property type="component" value="Unassembled WGS sequence"/>
</dbReference>
<name>A0A1M7YAQ1_9BACT</name>
<sequence>MEMSICLVATPSLDWHHPIVGKFVARYVGEDMSELEKAVALYHSVRDEIRYDPYRLDLSQEGMKASTTLKNRYGWCVPKAVLLAACCRACNIPARLGFGDVKNHMSTERLRRQMQTDVFYWHGYTEIFLEGRWVKATPAFNRSLCEKLGLEPLDFDGVHDSIFHSFDKAGNRFMEYLHQRGSFDDLPLAEIMTTFKYHYQGLLETINGDFEVEAANEAREDLKV</sequence>
<protein>
    <submittedName>
        <fullName evidence="2">Transglutaminase-like superfamily protein</fullName>
    </submittedName>
</protein>
<dbReference type="SUPFAM" id="SSF54001">
    <property type="entry name" value="Cysteine proteinases"/>
    <property type="match status" value="1"/>
</dbReference>
<dbReference type="STRING" id="1121416.SAMN02745220_02941"/>
<accession>A0A1M7YAQ1</accession>
<gene>
    <name evidence="2" type="ORF">SAMN02745220_02941</name>
</gene>
<dbReference type="Gene3D" id="3.10.620.30">
    <property type="match status" value="1"/>
</dbReference>
<feature type="domain" description="Transglutaminase-like" evidence="1">
    <location>
        <begin position="68"/>
        <end position="140"/>
    </location>
</feature>
<dbReference type="AlphaFoldDB" id="A0A1M7YAQ1"/>
<dbReference type="Pfam" id="PF01841">
    <property type="entry name" value="Transglut_core"/>
    <property type="match status" value="1"/>
</dbReference>
<dbReference type="InterPro" id="IPR038765">
    <property type="entry name" value="Papain-like_cys_pep_sf"/>
</dbReference>
<keyword evidence="3" id="KW-1185">Reference proteome</keyword>
<dbReference type="InterPro" id="IPR002931">
    <property type="entry name" value="Transglutaminase-like"/>
</dbReference>
<dbReference type="PANTHER" id="PTHR33490:SF3">
    <property type="entry name" value="CONSERVED INTEGRAL MEMBRANE PROTEIN"/>
    <property type="match status" value="1"/>
</dbReference>